<evidence type="ECO:0000256" key="4">
    <source>
        <dbReference type="SAM" id="MobiDB-lite"/>
    </source>
</evidence>
<feature type="domain" description="PI31 proteasome regulator N-terminal" evidence="5">
    <location>
        <begin position="21"/>
        <end position="171"/>
    </location>
</feature>
<dbReference type="GO" id="GO:0070628">
    <property type="term" value="F:proteasome binding"/>
    <property type="evidence" value="ECO:0007669"/>
    <property type="project" value="InterPro"/>
</dbReference>
<dbReference type="Pfam" id="PF11566">
    <property type="entry name" value="PI31_Prot_N"/>
    <property type="match status" value="1"/>
</dbReference>
<dbReference type="EMBL" id="HACA01010005">
    <property type="protein sequence ID" value="CDW27366.1"/>
    <property type="molecule type" value="Transcribed_RNA"/>
</dbReference>
<evidence type="ECO:0000313" key="6">
    <source>
        <dbReference type="EMBL" id="CDW27366.1"/>
    </source>
</evidence>
<dbReference type="PANTHER" id="PTHR13266:SF1">
    <property type="entry name" value="PROTEASOME INHIBITOR PI31 SUBUNIT"/>
    <property type="match status" value="1"/>
</dbReference>
<keyword evidence="3 6" id="KW-0647">Proteasome</keyword>
<dbReference type="GO" id="GO:0000502">
    <property type="term" value="C:proteasome complex"/>
    <property type="evidence" value="ECO:0007669"/>
    <property type="project" value="UniProtKB-KW"/>
</dbReference>
<dbReference type="InterPro" id="IPR045128">
    <property type="entry name" value="PI31-like"/>
</dbReference>
<dbReference type="InterPro" id="IPR021625">
    <property type="entry name" value="PI31_Prot_N"/>
</dbReference>
<name>A0A0K2TPR5_LEPSM</name>
<evidence type="ECO:0000256" key="3">
    <source>
        <dbReference type="ARBA" id="ARBA00022942"/>
    </source>
</evidence>
<dbReference type="OrthoDB" id="68090at2759"/>
<dbReference type="GO" id="GO:0043161">
    <property type="term" value="P:proteasome-mediated ubiquitin-dependent protein catabolic process"/>
    <property type="evidence" value="ECO:0007669"/>
    <property type="project" value="InterPro"/>
</dbReference>
<evidence type="ECO:0000256" key="1">
    <source>
        <dbReference type="ARBA" id="ARBA00006405"/>
    </source>
</evidence>
<dbReference type="PANTHER" id="PTHR13266">
    <property type="entry name" value="PROTEASOME INHIBITOR"/>
    <property type="match status" value="1"/>
</dbReference>
<accession>A0A0K2TPR5</accession>
<protein>
    <recommendedName>
        <fullName evidence="2">Proteasome inhibitor PI31 subunit</fullName>
    </recommendedName>
</protein>
<feature type="region of interest" description="Disordered" evidence="4">
    <location>
        <begin position="254"/>
        <end position="277"/>
    </location>
</feature>
<proteinExistence type="inferred from homology"/>
<evidence type="ECO:0000259" key="5">
    <source>
        <dbReference type="Pfam" id="PF11566"/>
    </source>
</evidence>
<dbReference type="AlphaFoldDB" id="A0A0K2TPR5"/>
<reference evidence="6" key="1">
    <citation type="submission" date="2014-05" db="EMBL/GenBank/DDBJ databases">
        <authorList>
            <person name="Chronopoulou M."/>
        </authorList>
    </citation>
    <scope>NUCLEOTIDE SEQUENCE</scope>
    <source>
        <tissue evidence="6">Whole organism</tissue>
    </source>
</reference>
<sequence>MSDEGESSFGLELIIFAHSQYFTRKADALTCLVHWKLLTEGRLRCVGTGEVFSVSSSSNEYPPSEILRQEAFFKGKSENCGGVSVKYRGIGDEKASKYLLKMTELDEETIVLNLIRISDEKVITLKFDPNKIISDSFNSVTNDVSEIFLGQKDLISKIQKEIVDVLFPKEPKATAASSKVDKGVGDEERGFSRPIVHPVHVPPRIPRRPYPDIIDPPSFGHGDLEPFSRDDGGMLMDPFGGVGIGRRRNPDLPNFDPPFPGMRGRGGGGFPHSRDMF</sequence>
<evidence type="ECO:0000256" key="2">
    <source>
        <dbReference type="ARBA" id="ARBA00015575"/>
    </source>
</evidence>
<dbReference type="Gene3D" id="3.40.1000.30">
    <property type="match status" value="1"/>
</dbReference>
<organism evidence="6">
    <name type="scientific">Lepeophtheirus salmonis</name>
    <name type="common">Salmon louse</name>
    <name type="synonym">Caligus salmonis</name>
    <dbReference type="NCBI Taxonomy" id="72036"/>
    <lineage>
        <taxon>Eukaryota</taxon>
        <taxon>Metazoa</taxon>
        <taxon>Ecdysozoa</taxon>
        <taxon>Arthropoda</taxon>
        <taxon>Crustacea</taxon>
        <taxon>Multicrustacea</taxon>
        <taxon>Hexanauplia</taxon>
        <taxon>Copepoda</taxon>
        <taxon>Siphonostomatoida</taxon>
        <taxon>Caligidae</taxon>
        <taxon>Lepeophtheirus</taxon>
    </lineage>
</organism>
<dbReference type="GO" id="GO:0004866">
    <property type="term" value="F:endopeptidase inhibitor activity"/>
    <property type="evidence" value="ECO:0007669"/>
    <property type="project" value="InterPro"/>
</dbReference>
<comment type="similarity">
    <text evidence="1">Belongs to the proteasome inhibitor PI31 family.</text>
</comment>